<dbReference type="AlphaFoldDB" id="A0A0C3N8Q4"/>
<feature type="compositionally biased region" description="Low complexity" evidence="1">
    <location>
        <begin position="106"/>
        <end position="121"/>
    </location>
</feature>
<protein>
    <submittedName>
        <fullName evidence="2">Uncharacterized protein</fullName>
    </submittedName>
</protein>
<gene>
    <name evidence="2" type="ORF">M404DRAFT_894961</name>
</gene>
<reference evidence="2 3" key="1">
    <citation type="submission" date="2014-04" db="EMBL/GenBank/DDBJ databases">
        <authorList>
            <consortium name="DOE Joint Genome Institute"/>
            <person name="Kuo A."/>
            <person name="Kohler A."/>
            <person name="Costa M.D."/>
            <person name="Nagy L.G."/>
            <person name="Floudas D."/>
            <person name="Copeland A."/>
            <person name="Barry K.W."/>
            <person name="Cichocki N."/>
            <person name="Veneault-Fourrey C."/>
            <person name="LaButti K."/>
            <person name="Lindquist E.A."/>
            <person name="Lipzen A."/>
            <person name="Lundell T."/>
            <person name="Morin E."/>
            <person name="Murat C."/>
            <person name="Sun H."/>
            <person name="Tunlid A."/>
            <person name="Henrissat B."/>
            <person name="Grigoriev I.V."/>
            <person name="Hibbett D.S."/>
            <person name="Martin F."/>
            <person name="Nordberg H.P."/>
            <person name="Cantor M.N."/>
            <person name="Hua S.X."/>
        </authorList>
    </citation>
    <scope>NUCLEOTIDE SEQUENCE [LARGE SCALE GENOMIC DNA]</scope>
    <source>
        <strain evidence="2 3">Marx 270</strain>
    </source>
</reference>
<dbReference type="HOGENOM" id="CLU_1603422_0_0_1"/>
<proteinExistence type="predicted"/>
<dbReference type="Proteomes" id="UP000054217">
    <property type="component" value="Unassembled WGS sequence"/>
</dbReference>
<feature type="compositionally biased region" description="Polar residues" evidence="1">
    <location>
        <begin position="86"/>
        <end position="102"/>
    </location>
</feature>
<dbReference type="OrthoDB" id="10376573at2759"/>
<reference evidence="3" key="2">
    <citation type="submission" date="2015-01" db="EMBL/GenBank/DDBJ databases">
        <title>Evolutionary Origins and Diversification of the Mycorrhizal Mutualists.</title>
        <authorList>
            <consortium name="DOE Joint Genome Institute"/>
            <consortium name="Mycorrhizal Genomics Consortium"/>
            <person name="Kohler A."/>
            <person name="Kuo A."/>
            <person name="Nagy L.G."/>
            <person name="Floudas D."/>
            <person name="Copeland A."/>
            <person name="Barry K.W."/>
            <person name="Cichocki N."/>
            <person name="Veneault-Fourrey C."/>
            <person name="LaButti K."/>
            <person name="Lindquist E.A."/>
            <person name="Lipzen A."/>
            <person name="Lundell T."/>
            <person name="Morin E."/>
            <person name="Murat C."/>
            <person name="Riley R."/>
            <person name="Ohm R."/>
            <person name="Sun H."/>
            <person name="Tunlid A."/>
            <person name="Henrissat B."/>
            <person name="Grigoriev I.V."/>
            <person name="Hibbett D.S."/>
            <person name="Martin F."/>
        </authorList>
    </citation>
    <scope>NUCLEOTIDE SEQUENCE [LARGE SCALE GENOMIC DNA]</scope>
    <source>
        <strain evidence="3">Marx 270</strain>
    </source>
</reference>
<feature type="region of interest" description="Disordered" evidence="1">
    <location>
        <begin position="86"/>
        <end position="140"/>
    </location>
</feature>
<feature type="compositionally biased region" description="Polar residues" evidence="1">
    <location>
        <begin position="122"/>
        <end position="140"/>
    </location>
</feature>
<evidence type="ECO:0000313" key="3">
    <source>
        <dbReference type="Proteomes" id="UP000054217"/>
    </source>
</evidence>
<keyword evidence="3" id="KW-1185">Reference proteome</keyword>
<dbReference type="EMBL" id="KN832029">
    <property type="protein sequence ID" value="KIN97444.1"/>
    <property type="molecule type" value="Genomic_DNA"/>
</dbReference>
<evidence type="ECO:0000256" key="1">
    <source>
        <dbReference type="SAM" id="MobiDB-lite"/>
    </source>
</evidence>
<dbReference type="InParanoid" id="A0A0C3N8Q4"/>
<name>A0A0C3N8Q4_PISTI</name>
<sequence>MLLTRCVNSNNAYIQGCQASLCCESSFIQNYRNCLECISQLLDGSSTTNSTKSAVNQLLTSCIQVGALPPPPTTSQDHTNHTSYAMASQTGSQLSPTNSPATGTGVVSVPPASSVISPTSPFSGSQTSTASVGATPSSTNSAVRTTVGQAYSGIATVLAWAILQMM</sequence>
<organism evidence="2 3">
    <name type="scientific">Pisolithus tinctorius Marx 270</name>
    <dbReference type="NCBI Taxonomy" id="870435"/>
    <lineage>
        <taxon>Eukaryota</taxon>
        <taxon>Fungi</taxon>
        <taxon>Dikarya</taxon>
        <taxon>Basidiomycota</taxon>
        <taxon>Agaricomycotina</taxon>
        <taxon>Agaricomycetes</taxon>
        <taxon>Agaricomycetidae</taxon>
        <taxon>Boletales</taxon>
        <taxon>Sclerodermatineae</taxon>
        <taxon>Pisolithaceae</taxon>
        <taxon>Pisolithus</taxon>
    </lineage>
</organism>
<evidence type="ECO:0000313" key="2">
    <source>
        <dbReference type="EMBL" id="KIN97444.1"/>
    </source>
</evidence>
<accession>A0A0C3N8Q4</accession>